<evidence type="ECO:0000256" key="5">
    <source>
        <dbReference type="ARBA" id="ARBA00022824"/>
    </source>
</evidence>
<comment type="similarity">
    <text evidence="8">Belongs to the acetyltransferase family. GNA1 subfamily.</text>
</comment>
<evidence type="ECO:0000256" key="4">
    <source>
        <dbReference type="ARBA" id="ARBA00022679"/>
    </source>
</evidence>
<evidence type="ECO:0000313" key="11">
    <source>
        <dbReference type="Proteomes" id="UP000070444"/>
    </source>
</evidence>
<accession>A0A137NRP4</accession>
<sequence length="173" mass="19771">MFTNQLISKDIQAQLPEGYIIRPLEVGDYEKGLLDCLAQLTKIGHVTKSDFIRNYDIMKNNGNYYTIVIEDTNVRRVVAAGTIFMEQKFIRGCGVAGHIEDIVVHDSQRGKKLGQRIIDQLKYIAVQLKVYKITLNCSNDNIKFYEKCGFSLKDVQMTLYPDYPPQSPTKSQL</sequence>
<comment type="pathway">
    <text evidence="8">Nucleotide-sugar biosynthesis; UDP-N-acetyl-alpha-D-glucosamine biosynthesis; N-acetyl-alpha-D-glucosamine 1-phosphate from alpha-D-glucosamine 6-phosphate (route I): step 1/2.</text>
</comment>
<dbReference type="PROSITE" id="PS51186">
    <property type="entry name" value="GNAT"/>
    <property type="match status" value="1"/>
</dbReference>
<dbReference type="EMBL" id="KQ964890">
    <property type="protein sequence ID" value="KXN65394.1"/>
    <property type="molecule type" value="Genomic_DNA"/>
</dbReference>
<evidence type="ECO:0000256" key="8">
    <source>
        <dbReference type="RuleBase" id="RU365086"/>
    </source>
</evidence>
<keyword evidence="5" id="KW-0256">Endoplasmic reticulum</keyword>
<comment type="catalytic activity">
    <reaction evidence="8">
        <text>D-glucosamine 6-phosphate + acetyl-CoA = N-acetyl-D-glucosamine 6-phosphate + CoA + H(+)</text>
        <dbReference type="Rhea" id="RHEA:10292"/>
        <dbReference type="ChEBI" id="CHEBI:15378"/>
        <dbReference type="ChEBI" id="CHEBI:57287"/>
        <dbReference type="ChEBI" id="CHEBI:57288"/>
        <dbReference type="ChEBI" id="CHEBI:57513"/>
        <dbReference type="ChEBI" id="CHEBI:58725"/>
        <dbReference type="EC" id="2.3.1.4"/>
    </reaction>
</comment>
<evidence type="ECO:0000256" key="6">
    <source>
        <dbReference type="ARBA" id="ARBA00023136"/>
    </source>
</evidence>
<dbReference type="InterPro" id="IPR016181">
    <property type="entry name" value="Acyl_CoA_acyltransferase"/>
</dbReference>
<comment type="subunit">
    <text evidence="3">Homodimer.</text>
</comment>
<dbReference type="Proteomes" id="UP000070444">
    <property type="component" value="Unassembled WGS sequence"/>
</dbReference>
<evidence type="ECO:0000313" key="10">
    <source>
        <dbReference type="EMBL" id="KXN65394.1"/>
    </source>
</evidence>
<dbReference type="PANTHER" id="PTHR13355:SF11">
    <property type="entry name" value="GLUCOSAMINE 6-PHOSPHATE N-ACETYLTRANSFERASE"/>
    <property type="match status" value="1"/>
</dbReference>
<comment type="subcellular location">
    <subcellularLocation>
        <location evidence="1">Endomembrane system</location>
        <topology evidence="1">Peripheral membrane protein</topology>
    </subcellularLocation>
    <subcellularLocation>
        <location evidence="2">Endoplasmic reticulum membrane</location>
    </subcellularLocation>
</comment>
<organism evidence="10 11">
    <name type="scientific">Conidiobolus coronatus (strain ATCC 28846 / CBS 209.66 / NRRL 28638)</name>
    <name type="common">Delacroixia coronata</name>
    <dbReference type="NCBI Taxonomy" id="796925"/>
    <lineage>
        <taxon>Eukaryota</taxon>
        <taxon>Fungi</taxon>
        <taxon>Fungi incertae sedis</taxon>
        <taxon>Zoopagomycota</taxon>
        <taxon>Entomophthoromycotina</taxon>
        <taxon>Entomophthoromycetes</taxon>
        <taxon>Entomophthorales</taxon>
        <taxon>Ancylistaceae</taxon>
        <taxon>Conidiobolus</taxon>
    </lineage>
</organism>
<evidence type="ECO:0000256" key="2">
    <source>
        <dbReference type="ARBA" id="ARBA00004586"/>
    </source>
</evidence>
<dbReference type="CDD" id="cd04301">
    <property type="entry name" value="NAT_SF"/>
    <property type="match status" value="1"/>
</dbReference>
<dbReference type="InterPro" id="IPR000182">
    <property type="entry name" value="GNAT_dom"/>
</dbReference>
<dbReference type="InterPro" id="IPR039143">
    <property type="entry name" value="GNPNAT1-like"/>
</dbReference>
<protein>
    <recommendedName>
        <fullName evidence="8">Glucosamine 6-phosphate N-acetyltransferase</fullName>
        <ecNumber evidence="8">2.3.1.4</ecNumber>
    </recommendedName>
</protein>
<proteinExistence type="inferred from homology"/>
<dbReference type="SUPFAM" id="SSF55729">
    <property type="entry name" value="Acyl-CoA N-acyltransferases (Nat)"/>
    <property type="match status" value="1"/>
</dbReference>
<feature type="domain" description="N-acetyltransferase" evidence="9">
    <location>
        <begin position="19"/>
        <end position="170"/>
    </location>
</feature>
<keyword evidence="6" id="KW-0472">Membrane</keyword>
<keyword evidence="7 8" id="KW-0012">Acyltransferase</keyword>
<dbReference type="GO" id="GO:0006048">
    <property type="term" value="P:UDP-N-acetylglucosamine biosynthetic process"/>
    <property type="evidence" value="ECO:0007669"/>
    <property type="project" value="UniProtKB-UniRule"/>
</dbReference>
<evidence type="ECO:0000256" key="1">
    <source>
        <dbReference type="ARBA" id="ARBA00004184"/>
    </source>
</evidence>
<dbReference type="OrthoDB" id="10039976at2759"/>
<evidence type="ECO:0000256" key="7">
    <source>
        <dbReference type="ARBA" id="ARBA00023315"/>
    </source>
</evidence>
<keyword evidence="4 8" id="KW-0808">Transferase</keyword>
<dbReference type="EC" id="2.3.1.4" evidence="8"/>
<keyword evidence="11" id="KW-1185">Reference proteome</keyword>
<dbReference type="Gene3D" id="3.40.630.30">
    <property type="match status" value="1"/>
</dbReference>
<dbReference type="OMA" id="FRKCENQ"/>
<dbReference type="STRING" id="796925.A0A137NRP4"/>
<dbReference type="GO" id="GO:0005789">
    <property type="term" value="C:endoplasmic reticulum membrane"/>
    <property type="evidence" value="ECO:0007669"/>
    <property type="project" value="UniProtKB-SubCell"/>
</dbReference>
<dbReference type="GO" id="GO:0004343">
    <property type="term" value="F:glucosamine 6-phosphate N-acetyltransferase activity"/>
    <property type="evidence" value="ECO:0007669"/>
    <property type="project" value="UniProtKB-UniRule"/>
</dbReference>
<reference evidence="10 11" key="1">
    <citation type="journal article" date="2015" name="Genome Biol. Evol.">
        <title>Phylogenomic analyses indicate that early fungi evolved digesting cell walls of algal ancestors of land plants.</title>
        <authorList>
            <person name="Chang Y."/>
            <person name="Wang S."/>
            <person name="Sekimoto S."/>
            <person name="Aerts A.L."/>
            <person name="Choi C."/>
            <person name="Clum A."/>
            <person name="LaButti K.M."/>
            <person name="Lindquist E.A."/>
            <person name="Yee Ngan C."/>
            <person name="Ohm R.A."/>
            <person name="Salamov A.A."/>
            <person name="Grigoriev I.V."/>
            <person name="Spatafora J.W."/>
            <person name="Berbee M.L."/>
        </authorList>
    </citation>
    <scope>NUCLEOTIDE SEQUENCE [LARGE SCALE GENOMIC DNA]</scope>
    <source>
        <strain evidence="10 11">NRRL 28638</strain>
    </source>
</reference>
<dbReference type="Pfam" id="PF00583">
    <property type="entry name" value="Acetyltransf_1"/>
    <property type="match status" value="1"/>
</dbReference>
<evidence type="ECO:0000256" key="3">
    <source>
        <dbReference type="ARBA" id="ARBA00011738"/>
    </source>
</evidence>
<name>A0A137NRP4_CONC2</name>
<evidence type="ECO:0000259" key="9">
    <source>
        <dbReference type="PROSITE" id="PS51186"/>
    </source>
</evidence>
<dbReference type="AlphaFoldDB" id="A0A137NRP4"/>
<gene>
    <name evidence="10" type="ORF">CONCODRAFT_62185</name>
</gene>
<dbReference type="UniPathway" id="UPA00113">
    <property type="reaction ID" value="UER00529"/>
</dbReference>
<dbReference type="FunFam" id="3.40.630.30:FF:000048">
    <property type="entry name" value="Glucosamine 6-phosphate N-acetyltransferase"/>
    <property type="match status" value="1"/>
</dbReference>
<dbReference type="PANTHER" id="PTHR13355">
    <property type="entry name" value="GLUCOSAMINE 6-PHOSPHATE N-ACETYLTRANSFERASE"/>
    <property type="match status" value="1"/>
</dbReference>